<proteinExistence type="predicted"/>
<dbReference type="EMBL" id="LAZR01001394">
    <property type="protein sequence ID" value="KKN45352.1"/>
    <property type="molecule type" value="Genomic_DNA"/>
</dbReference>
<protein>
    <recommendedName>
        <fullName evidence="2">Putative Flp pilus-assembly TadG-like N-terminal domain-containing protein</fullName>
    </recommendedName>
</protein>
<dbReference type="AlphaFoldDB" id="A0A0F9R7Q7"/>
<feature type="region of interest" description="Disordered" evidence="1">
    <location>
        <begin position="414"/>
        <end position="500"/>
    </location>
</feature>
<organism evidence="3">
    <name type="scientific">marine sediment metagenome</name>
    <dbReference type="NCBI Taxonomy" id="412755"/>
    <lineage>
        <taxon>unclassified sequences</taxon>
        <taxon>metagenomes</taxon>
        <taxon>ecological metagenomes</taxon>
    </lineage>
</organism>
<gene>
    <name evidence="3" type="ORF">LCGC14_0683810</name>
</gene>
<sequence>MVRAQVGQVMPVLLLVVLAVLIVAVVSYNSSRATVSKMELINAADGAAYSGALQTARSMNFMAYTSRGMIANTIGAGYLVSYVSQLRHLAAGIDELTKPRQLLAKVASFAAGSYKKQIEGVAGFKKDDTNNDVNDPMLEPLLDPNVPQSDDPMYQPDADQQAQIDNEANQTNQANQSIAGNKFQRAGRFGGAVLDKVATTIGYGTIPLTDLLNTAYAGIQMAEYAAISKAITGTMDQVALGYGQDIEVLDDNATDVYAWMLPVRPGIDGFGISIPKTFKFNLGSHIGKRAARTNNPIGAIAGLVSRLALGALDGEGALARKKAISLSPMDRMIGDTINSRDKAYMKYERAWRACFQLVGGALIPLAPIPLNPGANDIGDVYFTPPCTPPFVPPALPGMAQVAIDKTGGSALVLASEEGSESGREIMQKRGKAPPNTGDGLWNDPNQGGASAGSTSITPSPRPGGDIAQQADSPENQARRSGNRTDRRYSDLSDRSPMRQAVKQTQQAIIGQFRNRLYASSLGKKSGISGLAKTLAKGAAWGADWQSEDKIEMGAFVWRPKWQALPPFINIRDTLFASEFDLEGNELAWGGATAKEFWPTYQGVPMYMALTELPWTDGLSYGLDAKKNGRVIDVEVRRPVAGALLDLGFMDAPDNIEFQAKARGEVFYYRQPHDVDNPSEDYGGSVYGYFPEPGVPDAPRASPFARLATDALVSHDTRWFALMKNWYGQKWSNTQIAYPIKEDLVNPSLGISKDLPNLLTPFWDARLAATET</sequence>
<feature type="domain" description="Putative Flp pilus-assembly TadG-like N-terminal" evidence="2">
    <location>
        <begin position="7"/>
        <end position="52"/>
    </location>
</feature>
<feature type="compositionally biased region" description="Basic and acidic residues" evidence="1">
    <location>
        <begin position="482"/>
        <end position="496"/>
    </location>
</feature>
<feature type="region of interest" description="Disordered" evidence="1">
    <location>
        <begin position="125"/>
        <end position="157"/>
    </location>
</feature>
<dbReference type="Pfam" id="PF13400">
    <property type="entry name" value="Tad"/>
    <property type="match status" value="1"/>
</dbReference>
<reference evidence="3" key="1">
    <citation type="journal article" date="2015" name="Nature">
        <title>Complex archaea that bridge the gap between prokaryotes and eukaryotes.</title>
        <authorList>
            <person name="Spang A."/>
            <person name="Saw J.H."/>
            <person name="Jorgensen S.L."/>
            <person name="Zaremba-Niedzwiedzka K."/>
            <person name="Martijn J."/>
            <person name="Lind A.E."/>
            <person name="van Eijk R."/>
            <person name="Schleper C."/>
            <person name="Guy L."/>
            <person name="Ettema T.J."/>
        </authorList>
    </citation>
    <scope>NUCLEOTIDE SEQUENCE</scope>
</reference>
<dbReference type="InterPro" id="IPR028087">
    <property type="entry name" value="Tad_N"/>
</dbReference>
<feature type="compositionally biased region" description="Polar residues" evidence="1">
    <location>
        <begin position="469"/>
        <end position="479"/>
    </location>
</feature>
<name>A0A0F9R7Q7_9ZZZZ</name>
<accession>A0A0F9R7Q7</accession>
<evidence type="ECO:0000259" key="2">
    <source>
        <dbReference type="Pfam" id="PF13400"/>
    </source>
</evidence>
<feature type="compositionally biased region" description="Polar residues" evidence="1">
    <location>
        <begin position="443"/>
        <end position="458"/>
    </location>
</feature>
<evidence type="ECO:0000313" key="3">
    <source>
        <dbReference type="EMBL" id="KKN45352.1"/>
    </source>
</evidence>
<comment type="caution">
    <text evidence="3">The sequence shown here is derived from an EMBL/GenBank/DDBJ whole genome shotgun (WGS) entry which is preliminary data.</text>
</comment>
<evidence type="ECO:0000256" key="1">
    <source>
        <dbReference type="SAM" id="MobiDB-lite"/>
    </source>
</evidence>